<keyword evidence="1" id="KW-1133">Transmembrane helix</keyword>
<sequence>MTVVEVIYVVAATLWILVVVAAACVGGRYLLKLRARRRRINGLIDNMRLSLERAIGPYRAVAGGFAALLQRLVDGLGPDARTVLSSSRGRR</sequence>
<protein>
    <recommendedName>
        <fullName evidence="4">LemA family protein</fullName>
    </recommendedName>
</protein>
<keyword evidence="1" id="KW-0472">Membrane</keyword>
<evidence type="ECO:0000313" key="2">
    <source>
        <dbReference type="EMBL" id="MEB3021181.1"/>
    </source>
</evidence>
<proteinExistence type="predicted"/>
<dbReference type="RefSeq" id="WP_225406627.1">
    <property type="nucleotide sequence ID" value="NZ_JAYJJR010000004.1"/>
</dbReference>
<feature type="transmembrane region" description="Helical" evidence="1">
    <location>
        <begin position="6"/>
        <end position="31"/>
    </location>
</feature>
<dbReference type="EMBL" id="JAYJJR010000004">
    <property type="protein sequence ID" value="MEB3021181.1"/>
    <property type="molecule type" value="Genomic_DNA"/>
</dbReference>
<evidence type="ECO:0000256" key="1">
    <source>
        <dbReference type="SAM" id="Phobius"/>
    </source>
</evidence>
<evidence type="ECO:0000313" key="3">
    <source>
        <dbReference type="Proteomes" id="UP001299596"/>
    </source>
</evidence>
<dbReference type="Proteomes" id="UP001299596">
    <property type="component" value="Unassembled WGS sequence"/>
</dbReference>
<gene>
    <name evidence="2" type="ORF">K6T79_08995</name>
</gene>
<accession>A0ABU5XG75</accession>
<organism evidence="2 3">
    <name type="scientific">[Mycobacterium] crassicus</name>
    <dbReference type="NCBI Taxonomy" id="2872309"/>
    <lineage>
        <taxon>Bacteria</taxon>
        <taxon>Bacillati</taxon>
        <taxon>Actinomycetota</taxon>
        <taxon>Actinomycetes</taxon>
        <taxon>Mycobacteriales</taxon>
        <taxon>Mycobacteriaceae</taxon>
        <taxon>Mycolicibacter</taxon>
    </lineage>
</organism>
<evidence type="ECO:0008006" key="4">
    <source>
        <dbReference type="Google" id="ProtNLM"/>
    </source>
</evidence>
<comment type="caution">
    <text evidence="2">The sequence shown here is derived from an EMBL/GenBank/DDBJ whole genome shotgun (WGS) entry which is preliminary data.</text>
</comment>
<keyword evidence="1" id="KW-0812">Transmembrane</keyword>
<name>A0ABU5XG75_9MYCO</name>
<reference evidence="2 3" key="1">
    <citation type="submission" date="2023-12" db="EMBL/GenBank/DDBJ databases">
        <title>Description of new species of Mycobacterium terrae complex isolated from sewage at the Sao Paulo Zoological Park Foundation in Brazil.</title>
        <authorList>
            <person name="Romagnoli C.L."/>
            <person name="Conceicao E.C."/>
            <person name="Machado E."/>
            <person name="Barreto L.B.P.F."/>
            <person name="Sharma A."/>
            <person name="Silva N.M."/>
            <person name="Marques L.E."/>
            <person name="Juliana M.A."/>
            <person name="Lourenco M.C.S."/>
            <person name="Digiampietri L.A."/>
            <person name="Suffys P.N."/>
            <person name="Viana-Niero C."/>
        </authorList>
    </citation>
    <scope>NUCLEOTIDE SEQUENCE [LARGE SCALE GENOMIC DNA]</scope>
    <source>
        <strain evidence="2 3">MYC098</strain>
    </source>
</reference>
<keyword evidence="3" id="KW-1185">Reference proteome</keyword>